<sequence length="461" mass="53158">MFGAKKQSSKESENFFLGFLIVVILFAVILDWLTSAVDRSSLLDMYNLRNSLMKVLPEGQKFYDTGYMMAYNAYKASNQKLSTEEKANIIVDLVKNGGKNIKVSLDAKLQAFLAKYVFAFGVFYAVVHKSFWLIVFSLVLVLVLFVYRNRKSIEELFVLLKAKYFYNPFKDKDIDKVLSILLANPVPASILHHNPERFGLFEHSYSVAKKVVNELIKQQAPEEKQKEGFLAGLLHDIGKIRLYRYECKEPFYVPSPLDDENEKPKKKKKTCKWTSAGLNQEVVNKSTMTFLSEKFGIRIPKDKDIWELVKQKDMEATLEELKGADYPLDKFFEETIRKLNINDIFDTGKYDGWHRSDFPYVVVLAHAFNRSLVRTIKDKEPAIPLSEEPDRKGVHTIAYIIPKKLSNCIELNPDSDLGLWDVKVGEKTFKSVYFLKKDCIPQDLLERWGEVSYGIEKIGNN</sequence>
<keyword evidence="1" id="KW-0472">Membrane</keyword>
<organism evidence="3 4">
    <name type="scientific">Persephonella marina (strain DSM 14350 / EX-H1)</name>
    <dbReference type="NCBI Taxonomy" id="123214"/>
    <lineage>
        <taxon>Bacteria</taxon>
        <taxon>Pseudomonadati</taxon>
        <taxon>Aquificota</taxon>
        <taxon>Aquificia</taxon>
        <taxon>Aquificales</taxon>
        <taxon>Hydrogenothermaceae</taxon>
        <taxon>Persephonella</taxon>
    </lineage>
</organism>
<feature type="transmembrane region" description="Helical" evidence="1">
    <location>
        <begin position="131"/>
        <end position="147"/>
    </location>
</feature>
<dbReference type="AlphaFoldDB" id="C0QUW4"/>
<dbReference type="KEGG" id="pmx:PERMA_A0035"/>
<keyword evidence="1" id="KW-1133">Transmembrane helix</keyword>
<feature type="domain" description="HDOD" evidence="2">
    <location>
        <begin position="195"/>
        <end position="247"/>
    </location>
</feature>
<dbReference type="HOGENOM" id="CLU_592934_0_0_0"/>
<dbReference type="InterPro" id="IPR013976">
    <property type="entry name" value="HDOD"/>
</dbReference>
<dbReference type="Proteomes" id="UP000001366">
    <property type="component" value="Plasmid unnamed"/>
</dbReference>
<accession>C0QUW4</accession>
<keyword evidence="1" id="KW-0812">Transmembrane</keyword>
<keyword evidence="4" id="KW-1185">Reference proteome</keyword>
<dbReference type="PaxDb" id="123214-PERMA_A0035"/>
<geneLocation type="plasmid" evidence="4">
    <name>pPERMA01</name>
</geneLocation>
<keyword evidence="3" id="KW-0614">Plasmid</keyword>
<evidence type="ECO:0000313" key="3">
    <source>
        <dbReference type="EMBL" id="ACO05001.1"/>
    </source>
</evidence>
<reference evidence="3 4" key="1">
    <citation type="journal article" date="2009" name="J. Bacteriol.">
        <title>Complete and draft genome sequences of six members of the Aquificales.</title>
        <authorList>
            <person name="Reysenbach A.L."/>
            <person name="Hamamura N."/>
            <person name="Podar M."/>
            <person name="Griffiths E."/>
            <person name="Ferreira S."/>
            <person name="Hochstein R."/>
            <person name="Heidelberg J."/>
            <person name="Johnson J."/>
            <person name="Mead D."/>
            <person name="Pohorille A."/>
            <person name="Sarmiento M."/>
            <person name="Schweighofer K."/>
            <person name="Seshadri R."/>
            <person name="Voytek M.A."/>
        </authorList>
    </citation>
    <scope>NUCLEOTIDE SEQUENCE [LARGE SCALE GENOMIC DNA]</scope>
    <source>
        <strain evidence="4">DSM 14350 / EX-H1</strain>
        <plasmid evidence="4">pPERMA01</plasmid>
    </source>
</reference>
<evidence type="ECO:0000313" key="4">
    <source>
        <dbReference type="Proteomes" id="UP000001366"/>
    </source>
</evidence>
<feature type="transmembrane region" description="Helical" evidence="1">
    <location>
        <begin position="15"/>
        <end position="33"/>
    </location>
</feature>
<protein>
    <recommendedName>
        <fullName evidence="2">HDOD domain-containing protein</fullName>
    </recommendedName>
</protein>
<proteinExistence type="predicted"/>
<name>C0QUW4_PERMH</name>
<evidence type="ECO:0000259" key="2">
    <source>
        <dbReference type="Pfam" id="PF08668"/>
    </source>
</evidence>
<dbReference type="InterPro" id="IPR003607">
    <property type="entry name" value="HD/PDEase_dom"/>
</dbReference>
<evidence type="ECO:0000256" key="1">
    <source>
        <dbReference type="SAM" id="Phobius"/>
    </source>
</evidence>
<dbReference type="Gene3D" id="1.10.3210.10">
    <property type="entry name" value="Hypothetical protein af1432"/>
    <property type="match status" value="1"/>
</dbReference>
<dbReference type="CDD" id="cd00077">
    <property type="entry name" value="HDc"/>
    <property type="match status" value="1"/>
</dbReference>
<dbReference type="Pfam" id="PF08668">
    <property type="entry name" value="HDOD"/>
    <property type="match status" value="1"/>
</dbReference>
<dbReference type="EMBL" id="CP001231">
    <property type="protein sequence ID" value="ACO05001.1"/>
    <property type="molecule type" value="Genomic_DNA"/>
</dbReference>
<gene>
    <name evidence="3" type="ordered locus">PERMA_A0035</name>
</gene>
<dbReference type="OrthoDB" id="6190309at2"/>
<dbReference type="RefSeq" id="WP_012675189.1">
    <property type="nucleotide sequence ID" value="NC_012439.1"/>
</dbReference>